<dbReference type="WBParaSite" id="TCLT_0000033601-mRNA-1">
    <property type="protein sequence ID" value="TCLT_0000033601-mRNA-1"/>
    <property type="gene ID" value="TCLT_0000033601"/>
</dbReference>
<dbReference type="Proteomes" id="UP000276776">
    <property type="component" value="Unassembled WGS sequence"/>
</dbReference>
<evidence type="ECO:0000313" key="1">
    <source>
        <dbReference type="EMBL" id="VDM95268.1"/>
    </source>
</evidence>
<proteinExistence type="predicted"/>
<dbReference type="SUPFAM" id="SSF52266">
    <property type="entry name" value="SGNH hydrolase"/>
    <property type="match status" value="1"/>
</dbReference>
<protein>
    <submittedName>
        <fullName evidence="3">Hydrolase</fullName>
    </submittedName>
</protein>
<dbReference type="AlphaFoldDB" id="A0A0N5CJW5"/>
<gene>
    <name evidence="1" type="ORF">TCLT_LOCUS337</name>
</gene>
<dbReference type="InterPro" id="IPR036514">
    <property type="entry name" value="SGNH_hydro_sf"/>
</dbReference>
<organism evidence="3">
    <name type="scientific">Thelazia callipaeda</name>
    <name type="common">Oriental eyeworm</name>
    <name type="synonym">Parasitic nematode</name>
    <dbReference type="NCBI Taxonomy" id="103827"/>
    <lineage>
        <taxon>Eukaryota</taxon>
        <taxon>Metazoa</taxon>
        <taxon>Ecdysozoa</taxon>
        <taxon>Nematoda</taxon>
        <taxon>Chromadorea</taxon>
        <taxon>Rhabditida</taxon>
        <taxon>Spirurina</taxon>
        <taxon>Spiruromorpha</taxon>
        <taxon>Thelazioidea</taxon>
        <taxon>Thelaziidae</taxon>
        <taxon>Thelazia</taxon>
    </lineage>
</organism>
<dbReference type="EMBL" id="UYYF01000022">
    <property type="protein sequence ID" value="VDM95268.1"/>
    <property type="molecule type" value="Genomic_DNA"/>
</dbReference>
<dbReference type="Gene3D" id="3.40.50.1110">
    <property type="entry name" value="SGNH hydrolase"/>
    <property type="match status" value="1"/>
</dbReference>
<evidence type="ECO:0000313" key="2">
    <source>
        <dbReference type="Proteomes" id="UP000276776"/>
    </source>
</evidence>
<dbReference type="OrthoDB" id="1600564at2759"/>
<reference evidence="1 2" key="2">
    <citation type="submission" date="2018-11" db="EMBL/GenBank/DDBJ databases">
        <authorList>
            <consortium name="Pathogen Informatics"/>
        </authorList>
    </citation>
    <scope>NUCLEOTIDE SEQUENCE [LARGE SCALE GENOMIC DNA]</scope>
</reference>
<dbReference type="OMA" id="LVHHKIA"/>
<accession>A0A0N5CJW5</accession>
<sequence>MPHNVPCSQLVVFGDDFTDDGMEVDANSFGFARNSNGPIWSEYINRILDCNEYINYAHSGAKSSYDNMYFSDWSGILWQIEYHLMSHRSTPKDSLVILQTGGLPELLWQQQNYINGSFHIDQITENIAHVVLALIDTIDNGIIIIMNMIDPSETPLFATDNGNGDISLPVSSINAKLWKLVQSEGRENQRIRLFDLNAAIVDAIRGLNAKDAFTFQQPNMTSRKIYEYAYYYQWYPSTLVHHKIAQKLIKFLEDL</sequence>
<name>A0A0N5CJW5_THECL</name>
<evidence type="ECO:0000313" key="3">
    <source>
        <dbReference type="WBParaSite" id="TCLT_0000033601-mRNA-1"/>
    </source>
</evidence>
<keyword evidence="2" id="KW-1185">Reference proteome</keyword>
<reference evidence="3" key="1">
    <citation type="submission" date="2017-02" db="UniProtKB">
        <authorList>
            <consortium name="WormBaseParasite"/>
        </authorList>
    </citation>
    <scope>IDENTIFICATION</scope>
</reference>